<proteinExistence type="predicted"/>
<dbReference type="AlphaFoldDB" id="A0A7W8IE12"/>
<evidence type="ECO:0000313" key="2">
    <source>
        <dbReference type="Proteomes" id="UP000568106"/>
    </source>
</evidence>
<accession>A0A7W8IE12</accession>
<name>A0A7W8IE12_9BACT</name>
<comment type="caution">
    <text evidence="1">The sequence shown here is derived from an EMBL/GenBank/DDBJ whole genome shotgun (WGS) entry which is preliminary data.</text>
</comment>
<dbReference type="Proteomes" id="UP000568106">
    <property type="component" value="Unassembled WGS sequence"/>
</dbReference>
<organism evidence="1 2">
    <name type="scientific">Tunturiibacter empetritectus</name>
    <dbReference type="NCBI Taxonomy" id="3069691"/>
    <lineage>
        <taxon>Bacteria</taxon>
        <taxon>Pseudomonadati</taxon>
        <taxon>Acidobacteriota</taxon>
        <taxon>Terriglobia</taxon>
        <taxon>Terriglobales</taxon>
        <taxon>Acidobacteriaceae</taxon>
        <taxon>Tunturiibacter</taxon>
    </lineage>
</organism>
<sequence>MILLQENKMTLNEFKNLKKFEDQRVRMTFADGAEIIATLLSITTDSDESRHLVYREVEQSTVPHVPHENLGGYYSPGEQLLSCKPEPAEKNR</sequence>
<dbReference type="EMBL" id="JACHDY010000001">
    <property type="protein sequence ID" value="MBB5315440.1"/>
    <property type="molecule type" value="Genomic_DNA"/>
</dbReference>
<keyword evidence="2" id="KW-1185">Reference proteome</keyword>
<protein>
    <submittedName>
        <fullName evidence="1">Uncharacterized protein</fullName>
    </submittedName>
</protein>
<reference evidence="1" key="1">
    <citation type="submission" date="2020-08" db="EMBL/GenBank/DDBJ databases">
        <title>Genomic Encyclopedia of Type Strains, Phase IV (KMG-V): Genome sequencing to study the core and pangenomes of soil and plant-associated prokaryotes.</title>
        <authorList>
            <person name="Whitman W."/>
        </authorList>
    </citation>
    <scope>NUCLEOTIDE SEQUENCE [LARGE SCALE GENOMIC DNA]</scope>
    <source>
        <strain evidence="1">M8UP27</strain>
    </source>
</reference>
<gene>
    <name evidence="1" type="ORF">HDF09_000090</name>
</gene>
<evidence type="ECO:0000313" key="1">
    <source>
        <dbReference type="EMBL" id="MBB5315440.1"/>
    </source>
</evidence>